<keyword evidence="1" id="KW-0732">Signal</keyword>
<dbReference type="OrthoDB" id="6762223at2759"/>
<gene>
    <name evidence="2" type="ORF">PHYEVI_LOCUS6708</name>
</gene>
<protein>
    <submittedName>
        <fullName evidence="2">Uncharacterized protein</fullName>
    </submittedName>
</protein>
<accession>A0A9N9TSE1</accession>
<dbReference type="AlphaFoldDB" id="A0A9N9TSE1"/>
<evidence type="ECO:0000256" key="1">
    <source>
        <dbReference type="SAM" id="SignalP"/>
    </source>
</evidence>
<feature type="chain" id="PRO_5040121437" evidence="1">
    <location>
        <begin position="20"/>
        <end position="83"/>
    </location>
</feature>
<name>A0A9N9TSE1_PHYSR</name>
<reference evidence="2" key="1">
    <citation type="submission" date="2022-01" db="EMBL/GenBank/DDBJ databases">
        <authorList>
            <person name="King R."/>
        </authorList>
    </citation>
    <scope>NUCLEOTIDE SEQUENCE</scope>
</reference>
<dbReference type="Proteomes" id="UP001153712">
    <property type="component" value="Chromosome 3"/>
</dbReference>
<feature type="signal peptide" evidence="1">
    <location>
        <begin position="1"/>
        <end position="19"/>
    </location>
</feature>
<dbReference type="EMBL" id="OU900096">
    <property type="protein sequence ID" value="CAG9860353.1"/>
    <property type="molecule type" value="Genomic_DNA"/>
</dbReference>
<proteinExistence type="predicted"/>
<keyword evidence="3" id="KW-1185">Reference proteome</keyword>
<sequence length="83" mass="9581">MCLLIRIFCLIVLINACKGAFKIPEPDSYEPKVTPSNVNSARSILGYDNIKILPKYPDGKENRRSYPWEMESDEVKHNFGMKF</sequence>
<organism evidence="2 3">
    <name type="scientific">Phyllotreta striolata</name>
    <name type="common">Striped flea beetle</name>
    <name type="synonym">Crioceris striolata</name>
    <dbReference type="NCBI Taxonomy" id="444603"/>
    <lineage>
        <taxon>Eukaryota</taxon>
        <taxon>Metazoa</taxon>
        <taxon>Ecdysozoa</taxon>
        <taxon>Arthropoda</taxon>
        <taxon>Hexapoda</taxon>
        <taxon>Insecta</taxon>
        <taxon>Pterygota</taxon>
        <taxon>Neoptera</taxon>
        <taxon>Endopterygota</taxon>
        <taxon>Coleoptera</taxon>
        <taxon>Polyphaga</taxon>
        <taxon>Cucujiformia</taxon>
        <taxon>Chrysomeloidea</taxon>
        <taxon>Chrysomelidae</taxon>
        <taxon>Galerucinae</taxon>
        <taxon>Alticini</taxon>
        <taxon>Phyllotreta</taxon>
    </lineage>
</organism>
<evidence type="ECO:0000313" key="3">
    <source>
        <dbReference type="Proteomes" id="UP001153712"/>
    </source>
</evidence>
<evidence type="ECO:0000313" key="2">
    <source>
        <dbReference type="EMBL" id="CAG9860353.1"/>
    </source>
</evidence>